<organism evidence="2 3">
    <name type="scientific">BD1-7 clade bacterium</name>
    <dbReference type="NCBI Taxonomy" id="2029982"/>
    <lineage>
        <taxon>Bacteria</taxon>
        <taxon>Pseudomonadati</taxon>
        <taxon>Pseudomonadota</taxon>
        <taxon>Gammaproteobacteria</taxon>
        <taxon>Cellvibrionales</taxon>
        <taxon>Spongiibacteraceae</taxon>
        <taxon>BD1-7 clade</taxon>
    </lineage>
</organism>
<gene>
    <name evidence="2" type="ORF">DPBNPPHM_02887</name>
</gene>
<evidence type="ECO:0000313" key="2">
    <source>
        <dbReference type="EMBL" id="CAA0090454.1"/>
    </source>
</evidence>
<protein>
    <recommendedName>
        <fullName evidence="1">SnoaL-like domain-containing protein</fullName>
    </recommendedName>
</protein>
<dbReference type="SUPFAM" id="SSF54427">
    <property type="entry name" value="NTF2-like"/>
    <property type="match status" value="1"/>
</dbReference>
<evidence type="ECO:0000313" key="3">
    <source>
        <dbReference type="Proteomes" id="UP000434580"/>
    </source>
</evidence>
<evidence type="ECO:0000259" key="1">
    <source>
        <dbReference type="Pfam" id="PF12680"/>
    </source>
</evidence>
<dbReference type="AlphaFoldDB" id="A0A5S9NIM7"/>
<dbReference type="Proteomes" id="UP000434580">
    <property type="component" value="Unassembled WGS sequence"/>
</dbReference>
<dbReference type="EMBL" id="CACSII010000002">
    <property type="protein sequence ID" value="CAA0090454.1"/>
    <property type="molecule type" value="Genomic_DNA"/>
</dbReference>
<dbReference type="InterPro" id="IPR037401">
    <property type="entry name" value="SnoaL-like"/>
</dbReference>
<dbReference type="InterPro" id="IPR032710">
    <property type="entry name" value="NTF2-like_dom_sf"/>
</dbReference>
<reference evidence="2 3" key="1">
    <citation type="submission" date="2019-11" db="EMBL/GenBank/DDBJ databases">
        <authorList>
            <person name="Holert J."/>
        </authorList>
    </citation>
    <scope>NUCLEOTIDE SEQUENCE [LARGE SCALE GENOMIC DNA]</scope>
    <source>
        <strain evidence="2">BC5_2</strain>
    </source>
</reference>
<dbReference type="Gene3D" id="3.10.450.50">
    <property type="match status" value="1"/>
</dbReference>
<dbReference type="OrthoDB" id="8759424at2"/>
<name>A0A5S9NIM7_9GAMM</name>
<feature type="domain" description="SnoaL-like" evidence="1">
    <location>
        <begin position="14"/>
        <end position="113"/>
    </location>
</feature>
<dbReference type="Pfam" id="PF12680">
    <property type="entry name" value="SnoaL_2"/>
    <property type="match status" value="1"/>
</dbReference>
<accession>A0A5S9NIM7</accession>
<proteinExistence type="predicted"/>
<sequence>MKPSVSNDYAALARNLFKAIDSKDVDKFSSFLDDDVIFIFANADPVVGKADVEMMVDGFFHMISGISHNLFEVIVQANQLICIGEVTYTRLNRTILTVPFAVVMAVAENRIQRYQIFVDNSALNQPE</sequence>